<feature type="region of interest" description="Disordered" evidence="1">
    <location>
        <begin position="43"/>
        <end position="67"/>
    </location>
</feature>
<evidence type="ECO:0000256" key="1">
    <source>
        <dbReference type="SAM" id="MobiDB-lite"/>
    </source>
</evidence>
<reference evidence="2 3" key="1">
    <citation type="submission" date="2017-11" db="EMBL/GenBank/DDBJ databases">
        <title>Comparative genomics of Botrytis spp.</title>
        <authorList>
            <person name="Valero-Jimenez C.A."/>
            <person name="Tapia P."/>
            <person name="Veloso J."/>
            <person name="Silva-Moreno E."/>
            <person name="Staats M."/>
            <person name="Valdes J.H."/>
            <person name="Van Kan J.A.L."/>
        </authorList>
    </citation>
    <scope>NUCLEOTIDE SEQUENCE [LARGE SCALE GENOMIC DNA]</scope>
    <source>
        <strain evidence="2 3">MUCL2830</strain>
    </source>
</reference>
<proteinExistence type="predicted"/>
<dbReference type="EMBL" id="PHWZ01000053">
    <property type="protein sequence ID" value="TEY77592.1"/>
    <property type="molecule type" value="Genomic_DNA"/>
</dbReference>
<sequence length="101" mass="11230">MSKRMYNTTILKELLQRATTVSLSIYPARIKRLASQSGVSKSLHSDNKVFRPSHNKRLPKNMGSTIMDHSRSDLSGEFYDKSLAGGHSISTLFFAAVNGIE</sequence>
<evidence type="ECO:0000313" key="2">
    <source>
        <dbReference type="EMBL" id="TEY77592.1"/>
    </source>
</evidence>
<name>A0A4Y8DAP7_9HELO</name>
<comment type="caution">
    <text evidence="2">The sequence shown here is derived from an EMBL/GenBank/DDBJ whole genome shotgun (WGS) entry which is preliminary data.</text>
</comment>
<accession>A0A4Y8DAP7</accession>
<dbReference type="AlphaFoldDB" id="A0A4Y8DAP7"/>
<gene>
    <name evidence="2" type="ORF">BOTCAL_0053g00240</name>
</gene>
<organism evidence="2 3">
    <name type="scientific">Botryotinia calthae</name>
    <dbReference type="NCBI Taxonomy" id="38488"/>
    <lineage>
        <taxon>Eukaryota</taxon>
        <taxon>Fungi</taxon>
        <taxon>Dikarya</taxon>
        <taxon>Ascomycota</taxon>
        <taxon>Pezizomycotina</taxon>
        <taxon>Leotiomycetes</taxon>
        <taxon>Helotiales</taxon>
        <taxon>Sclerotiniaceae</taxon>
        <taxon>Botryotinia</taxon>
    </lineage>
</organism>
<protein>
    <submittedName>
        <fullName evidence="2">Uncharacterized protein</fullName>
    </submittedName>
</protein>
<dbReference type="Proteomes" id="UP000297299">
    <property type="component" value="Unassembled WGS sequence"/>
</dbReference>
<evidence type="ECO:0000313" key="3">
    <source>
        <dbReference type="Proteomes" id="UP000297299"/>
    </source>
</evidence>
<keyword evidence="3" id="KW-1185">Reference proteome</keyword>